<evidence type="ECO:0000256" key="1">
    <source>
        <dbReference type="SAM" id="Coils"/>
    </source>
</evidence>
<evidence type="ECO:0000313" key="2">
    <source>
        <dbReference type="EMBL" id="PKK67725.1"/>
    </source>
</evidence>
<evidence type="ECO:0000313" key="3">
    <source>
        <dbReference type="Proteomes" id="UP000233469"/>
    </source>
</evidence>
<gene>
    <name evidence="2" type="ORF">RhiirC2_783158</name>
</gene>
<dbReference type="VEuPathDB" id="FungiDB:RhiirA1_453999"/>
<dbReference type="Proteomes" id="UP000233469">
    <property type="component" value="Unassembled WGS sequence"/>
</dbReference>
<protein>
    <submittedName>
        <fullName evidence="2">Uncharacterized protein</fullName>
    </submittedName>
</protein>
<sequence length="140" mass="16783">MSSEIIEKLVTDFNNLNKKCDKLIEENRNFKQQNQNLLQENQNLKQKIQFLNEKFQEKDNQYIKLEQHVKNFEGEKSEELRKLRQLEIISQNLQNKLEITDSNEENDNSLPDKNIEQQLQELQKLGQELRQQPLPECSNQ</sequence>
<dbReference type="AlphaFoldDB" id="A0A2N1N1E2"/>
<keyword evidence="1" id="KW-0175">Coiled coil</keyword>
<dbReference type="VEuPathDB" id="FungiDB:FUN_007917"/>
<reference evidence="2 3" key="2">
    <citation type="submission" date="2017-10" db="EMBL/GenBank/DDBJ databases">
        <title>Extensive intraspecific genome diversity in a model arbuscular mycorrhizal fungus.</title>
        <authorList>
            <person name="Chen E.C.H."/>
            <person name="Morin E."/>
            <person name="Baudet D."/>
            <person name="Noel J."/>
            <person name="Ndikumana S."/>
            <person name="Charron P."/>
            <person name="St-Onge C."/>
            <person name="Giorgi J."/>
            <person name="Grigoriev I.V."/>
            <person name="Roux C."/>
            <person name="Martin F.M."/>
            <person name="Corradi N."/>
        </authorList>
    </citation>
    <scope>NUCLEOTIDE SEQUENCE [LARGE SCALE GENOMIC DNA]</scope>
    <source>
        <strain evidence="2 3">C2</strain>
    </source>
</reference>
<name>A0A2N1N1E2_9GLOM</name>
<dbReference type="OrthoDB" id="2386894at2759"/>
<reference evidence="2 3" key="1">
    <citation type="submission" date="2016-04" db="EMBL/GenBank/DDBJ databases">
        <title>Genome analyses suggest a sexual origin of heterokaryosis in a supposedly ancient asexual fungus.</title>
        <authorList>
            <person name="Ropars J."/>
            <person name="Sedzielewska K."/>
            <person name="Noel J."/>
            <person name="Charron P."/>
            <person name="Farinelli L."/>
            <person name="Marton T."/>
            <person name="Kruger M."/>
            <person name="Pelin A."/>
            <person name="Brachmann A."/>
            <person name="Corradi N."/>
        </authorList>
    </citation>
    <scope>NUCLEOTIDE SEQUENCE [LARGE SCALE GENOMIC DNA]</scope>
    <source>
        <strain evidence="2 3">C2</strain>
    </source>
</reference>
<dbReference type="EMBL" id="LLXL01000924">
    <property type="protein sequence ID" value="PKK67725.1"/>
    <property type="molecule type" value="Genomic_DNA"/>
</dbReference>
<organism evidence="2 3">
    <name type="scientific">Rhizophagus irregularis</name>
    <dbReference type="NCBI Taxonomy" id="588596"/>
    <lineage>
        <taxon>Eukaryota</taxon>
        <taxon>Fungi</taxon>
        <taxon>Fungi incertae sedis</taxon>
        <taxon>Mucoromycota</taxon>
        <taxon>Glomeromycotina</taxon>
        <taxon>Glomeromycetes</taxon>
        <taxon>Glomerales</taxon>
        <taxon>Glomeraceae</taxon>
        <taxon>Rhizophagus</taxon>
    </lineage>
</organism>
<feature type="coiled-coil region" evidence="1">
    <location>
        <begin position="6"/>
        <end position="132"/>
    </location>
</feature>
<proteinExistence type="predicted"/>
<accession>A0A2N1N1E2</accession>
<comment type="caution">
    <text evidence="2">The sequence shown here is derived from an EMBL/GenBank/DDBJ whole genome shotgun (WGS) entry which is preliminary data.</text>
</comment>